<dbReference type="EMBL" id="CP044331">
    <property type="protein sequence ID" value="QGM99705.1"/>
    <property type="molecule type" value="Genomic_DNA"/>
</dbReference>
<protein>
    <recommendedName>
        <fullName evidence="3">DNA primase</fullName>
    </recommendedName>
</protein>
<name>A0A6B8MB96_9HYPH</name>
<proteinExistence type="predicted"/>
<dbReference type="AlphaFoldDB" id="A0A6B8MB96"/>
<dbReference type="KEGG" id="mpar:F7D14_13730"/>
<dbReference type="GO" id="GO:0006260">
    <property type="term" value="P:DNA replication"/>
    <property type="evidence" value="ECO:0007669"/>
    <property type="project" value="InterPro"/>
</dbReference>
<dbReference type="GO" id="GO:0008270">
    <property type="term" value="F:zinc ion binding"/>
    <property type="evidence" value="ECO:0007669"/>
    <property type="project" value="InterPro"/>
</dbReference>
<gene>
    <name evidence="1" type="ORF">F7D14_13730</name>
</gene>
<dbReference type="GO" id="GO:0003677">
    <property type="term" value="F:DNA binding"/>
    <property type="evidence" value="ECO:0007669"/>
    <property type="project" value="InterPro"/>
</dbReference>
<dbReference type="InterPro" id="IPR036977">
    <property type="entry name" value="DNA_primase_Znf_CHC2"/>
</dbReference>
<accession>A0A6B8MB96</accession>
<dbReference type="Gene3D" id="3.90.580.10">
    <property type="entry name" value="Zinc finger, CHC2-type domain"/>
    <property type="match status" value="1"/>
</dbReference>
<keyword evidence="2" id="KW-1185">Reference proteome</keyword>
<evidence type="ECO:0000313" key="2">
    <source>
        <dbReference type="Proteomes" id="UP000422569"/>
    </source>
</evidence>
<dbReference type="Proteomes" id="UP000422569">
    <property type="component" value="Chromosome"/>
</dbReference>
<evidence type="ECO:0008006" key="3">
    <source>
        <dbReference type="Google" id="ProtNLM"/>
    </source>
</evidence>
<dbReference type="SUPFAM" id="SSF57783">
    <property type="entry name" value="Zinc beta-ribbon"/>
    <property type="match status" value="1"/>
</dbReference>
<organism evidence="1 2">
    <name type="scientific">Methylocystis parvus</name>
    <dbReference type="NCBI Taxonomy" id="134"/>
    <lineage>
        <taxon>Bacteria</taxon>
        <taxon>Pseudomonadati</taxon>
        <taxon>Pseudomonadota</taxon>
        <taxon>Alphaproteobacteria</taxon>
        <taxon>Hyphomicrobiales</taxon>
        <taxon>Methylocystaceae</taxon>
        <taxon>Methylocystis</taxon>
    </lineage>
</organism>
<evidence type="ECO:0000313" key="1">
    <source>
        <dbReference type="EMBL" id="QGM99705.1"/>
    </source>
</evidence>
<sequence length="99" mass="10471">MDFAAINRAAMCALPAILARLLPGGKVSSGEYVVRNPKRADKNTGSFSVNMRRGKWADFATGDKGGDVISLVAYLEGVSQGEAARLLAKMLGLDVEARS</sequence>
<reference evidence="1 2" key="1">
    <citation type="submission" date="2019-09" db="EMBL/GenBank/DDBJ databases">
        <title>Isolation and complete genome sequencing of Methylocystis species.</title>
        <authorList>
            <person name="Rumah B.L."/>
            <person name="Stead C.E."/>
            <person name="Stevens B.C."/>
            <person name="Minton N.P."/>
            <person name="Grosse-Honebrink A."/>
            <person name="Zhang Y."/>
        </authorList>
    </citation>
    <scope>NUCLEOTIDE SEQUENCE [LARGE SCALE GENOMIC DNA]</scope>
    <source>
        <strain evidence="1 2">BRCS2</strain>
    </source>
</reference>